<dbReference type="SUPFAM" id="SSF53474">
    <property type="entry name" value="alpha/beta-Hydrolases"/>
    <property type="match status" value="1"/>
</dbReference>
<dbReference type="GO" id="GO:0008236">
    <property type="term" value="F:serine-type peptidase activity"/>
    <property type="evidence" value="ECO:0007669"/>
    <property type="project" value="InterPro"/>
</dbReference>
<dbReference type="AlphaFoldDB" id="A0A382WEE3"/>
<feature type="non-terminal residue" evidence="4">
    <location>
        <position position="1"/>
    </location>
</feature>
<evidence type="ECO:0000256" key="1">
    <source>
        <dbReference type="ARBA" id="ARBA00022729"/>
    </source>
</evidence>
<dbReference type="Gene3D" id="3.40.50.1820">
    <property type="entry name" value="alpha/beta hydrolase"/>
    <property type="match status" value="1"/>
</dbReference>
<reference evidence="4" key="1">
    <citation type="submission" date="2018-05" db="EMBL/GenBank/DDBJ databases">
        <authorList>
            <person name="Lanie J.A."/>
            <person name="Ng W.-L."/>
            <person name="Kazmierczak K.M."/>
            <person name="Andrzejewski T.M."/>
            <person name="Davidsen T.M."/>
            <person name="Wayne K.J."/>
            <person name="Tettelin H."/>
            <person name="Glass J.I."/>
            <person name="Rusch D."/>
            <person name="Podicherti R."/>
            <person name="Tsui H.-C.T."/>
            <person name="Winkler M.E."/>
        </authorList>
    </citation>
    <scope>NUCLEOTIDE SEQUENCE</scope>
</reference>
<dbReference type="EMBL" id="UINC01159221">
    <property type="protein sequence ID" value="SVD57197.1"/>
    <property type="molecule type" value="Genomic_DNA"/>
</dbReference>
<dbReference type="PANTHER" id="PTHR43037:SF5">
    <property type="entry name" value="FERULOYL ESTERASE"/>
    <property type="match status" value="1"/>
</dbReference>
<keyword evidence="2" id="KW-0378">Hydrolase</keyword>
<dbReference type="InterPro" id="IPR050955">
    <property type="entry name" value="Plant_Biomass_Hydrol_Est"/>
</dbReference>
<gene>
    <name evidence="4" type="ORF">METZ01_LOCUS410051</name>
</gene>
<dbReference type="Pfam" id="PF00326">
    <property type="entry name" value="Peptidase_S9"/>
    <property type="match status" value="1"/>
</dbReference>
<accession>A0A382WEE3</accession>
<dbReference type="PANTHER" id="PTHR43037">
    <property type="entry name" value="UNNAMED PRODUCT-RELATED"/>
    <property type="match status" value="1"/>
</dbReference>
<feature type="non-terminal residue" evidence="4">
    <location>
        <position position="277"/>
    </location>
</feature>
<sequence>AMPLQGQLQYFRSSVDGRLHPCAVCATDDGSGPKALLVEVSPGALDHLSGAVALTEEIATVAAQEGRSCVVLRPTGRGGGSVYQNYGEVDVLEAIEHVAAHYAIDRDRISISGSSMGGAAVWYLISHYPDLFAAAAPFCGYCDYRLWEKTGGLTFHMHLWEEPSWRARSAAFLVENIRHTPLWIVHGEWDRAAGGGVSVEHSRQMARLLGEKDYFHTYTEVPRTGHGCRRPEIWEQVIPWLLDQRKERRPRQVSLATYTLRHNRAYWVTIEQLEIYG</sequence>
<keyword evidence="1" id="KW-0732">Signal</keyword>
<dbReference type="InterPro" id="IPR029058">
    <property type="entry name" value="AB_hydrolase_fold"/>
</dbReference>
<feature type="domain" description="Peptidase S9 prolyl oligopeptidase catalytic" evidence="3">
    <location>
        <begin position="90"/>
        <end position="232"/>
    </location>
</feature>
<evidence type="ECO:0000313" key="4">
    <source>
        <dbReference type="EMBL" id="SVD57197.1"/>
    </source>
</evidence>
<organism evidence="4">
    <name type="scientific">marine metagenome</name>
    <dbReference type="NCBI Taxonomy" id="408172"/>
    <lineage>
        <taxon>unclassified sequences</taxon>
        <taxon>metagenomes</taxon>
        <taxon>ecological metagenomes</taxon>
    </lineage>
</organism>
<dbReference type="GO" id="GO:0006508">
    <property type="term" value="P:proteolysis"/>
    <property type="evidence" value="ECO:0007669"/>
    <property type="project" value="InterPro"/>
</dbReference>
<dbReference type="InterPro" id="IPR001375">
    <property type="entry name" value="Peptidase_S9_cat"/>
</dbReference>
<evidence type="ECO:0000256" key="2">
    <source>
        <dbReference type="ARBA" id="ARBA00022801"/>
    </source>
</evidence>
<evidence type="ECO:0000259" key="3">
    <source>
        <dbReference type="Pfam" id="PF00326"/>
    </source>
</evidence>
<protein>
    <recommendedName>
        <fullName evidence="3">Peptidase S9 prolyl oligopeptidase catalytic domain-containing protein</fullName>
    </recommendedName>
</protein>
<proteinExistence type="predicted"/>
<name>A0A382WEE3_9ZZZZ</name>